<evidence type="ECO:0000313" key="1">
    <source>
        <dbReference type="EMBL" id="KAF2069343.1"/>
    </source>
</evidence>
<organism evidence="1 2">
    <name type="scientific">Polysphondylium violaceum</name>
    <dbReference type="NCBI Taxonomy" id="133409"/>
    <lineage>
        <taxon>Eukaryota</taxon>
        <taxon>Amoebozoa</taxon>
        <taxon>Evosea</taxon>
        <taxon>Eumycetozoa</taxon>
        <taxon>Dictyostelia</taxon>
        <taxon>Dictyosteliales</taxon>
        <taxon>Dictyosteliaceae</taxon>
        <taxon>Polysphondylium</taxon>
    </lineage>
</organism>
<accession>A0A8J4UW86</accession>
<proteinExistence type="predicted"/>
<gene>
    <name evidence="1" type="ORF">CYY_009342</name>
</gene>
<reference evidence="1" key="1">
    <citation type="submission" date="2020-01" db="EMBL/GenBank/DDBJ databases">
        <title>Development of genomics and gene disruption for Polysphondylium violaceum indicates a role for the polyketide synthase stlB in stalk morphogenesis.</title>
        <authorList>
            <person name="Narita B."/>
            <person name="Kawabe Y."/>
            <person name="Kin K."/>
            <person name="Saito T."/>
            <person name="Gibbs R."/>
            <person name="Kuspa A."/>
            <person name="Muzny D."/>
            <person name="Queller D."/>
            <person name="Richards S."/>
            <person name="Strassman J."/>
            <person name="Sucgang R."/>
            <person name="Worley K."/>
            <person name="Schaap P."/>
        </authorList>
    </citation>
    <scope>NUCLEOTIDE SEQUENCE</scope>
    <source>
        <strain evidence="1">QSvi11</strain>
    </source>
</reference>
<dbReference type="AlphaFoldDB" id="A0A8J4UW86"/>
<comment type="caution">
    <text evidence="1">The sequence shown here is derived from an EMBL/GenBank/DDBJ whole genome shotgun (WGS) entry which is preliminary data.</text>
</comment>
<dbReference type="Proteomes" id="UP000695562">
    <property type="component" value="Unassembled WGS sequence"/>
</dbReference>
<protein>
    <submittedName>
        <fullName evidence="1">Uncharacterized protein</fullName>
    </submittedName>
</protein>
<dbReference type="EMBL" id="AJWJ01000683">
    <property type="protein sequence ID" value="KAF2069343.1"/>
    <property type="molecule type" value="Genomic_DNA"/>
</dbReference>
<evidence type="ECO:0000313" key="2">
    <source>
        <dbReference type="Proteomes" id="UP000695562"/>
    </source>
</evidence>
<name>A0A8J4UW86_9MYCE</name>
<sequence length="92" mass="10487">MPPHLKTLCFILWPGSPRGNDTLAVELEIVKIVFKKLLRPSVLPGGLKNLFLDDFNNCGTYLQEHSFKDPLNNLKSLSIYSKRTIQLINLYS</sequence>
<keyword evidence="2" id="KW-1185">Reference proteome</keyword>